<organism evidence="5 6">
    <name type="scientific">Streptomyces litchfieldiae</name>
    <dbReference type="NCBI Taxonomy" id="3075543"/>
    <lineage>
        <taxon>Bacteria</taxon>
        <taxon>Bacillati</taxon>
        <taxon>Actinomycetota</taxon>
        <taxon>Actinomycetes</taxon>
        <taxon>Kitasatosporales</taxon>
        <taxon>Streptomycetaceae</taxon>
        <taxon>Streptomyces</taxon>
    </lineage>
</organism>
<name>A0ABU2ML97_9ACTN</name>
<dbReference type="InterPro" id="IPR000045">
    <property type="entry name" value="Prepilin_IV_endopep_pep"/>
</dbReference>
<evidence type="ECO:0000256" key="2">
    <source>
        <dbReference type="RuleBase" id="RU003793"/>
    </source>
</evidence>
<feature type="transmembrane region" description="Helical" evidence="3">
    <location>
        <begin position="200"/>
        <end position="228"/>
    </location>
</feature>
<gene>
    <name evidence="5" type="ORF">RM590_07035</name>
</gene>
<dbReference type="Pfam" id="PF01478">
    <property type="entry name" value="Peptidase_A24"/>
    <property type="match status" value="1"/>
</dbReference>
<evidence type="ECO:0000256" key="3">
    <source>
        <dbReference type="SAM" id="Phobius"/>
    </source>
</evidence>
<proteinExistence type="inferred from homology"/>
<feature type="transmembrane region" description="Helical" evidence="3">
    <location>
        <begin position="168"/>
        <end position="188"/>
    </location>
</feature>
<dbReference type="PRINTS" id="PR00864">
    <property type="entry name" value="PREPILNPTASE"/>
</dbReference>
<dbReference type="Proteomes" id="UP001183246">
    <property type="component" value="Unassembled WGS sequence"/>
</dbReference>
<keyword evidence="5" id="KW-0378">Hydrolase</keyword>
<dbReference type="GO" id="GO:0016787">
    <property type="term" value="F:hydrolase activity"/>
    <property type="evidence" value="ECO:0007669"/>
    <property type="project" value="UniProtKB-KW"/>
</dbReference>
<keyword evidence="3" id="KW-1133">Transmembrane helix</keyword>
<feature type="domain" description="Prepilin type IV endopeptidase peptidase" evidence="4">
    <location>
        <begin position="121"/>
        <end position="230"/>
    </location>
</feature>
<feature type="transmembrane region" description="Helical" evidence="3">
    <location>
        <begin position="116"/>
        <end position="136"/>
    </location>
</feature>
<accession>A0ABU2ML97</accession>
<protein>
    <submittedName>
        <fullName evidence="5">A24 family peptidase</fullName>
        <ecNumber evidence="5">3.4.23.-</ecNumber>
    </submittedName>
</protein>
<evidence type="ECO:0000313" key="6">
    <source>
        <dbReference type="Proteomes" id="UP001183246"/>
    </source>
</evidence>
<comment type="similarity">
    <text evidence="1 2">Belongs to the peptidase A24 family.</text>
</comment>
<dbReference type="InterPro" id="IPR050882">
    <property type="entry name" value="Prepilin_peptidase/N-MTase"/>
</dbReference>
<reference evidence="6" key="1">
    <citation type="submission" date="2023-07" db="EMBL/GenBank/DDBJ databases">
        <title>30 novel species of actinomycetes from the DSMZ collection.</title>
        <authorList>
            <person name="Nouioui I."/>
        </authorList>
    </citation>
    <scope>NUCLEOTIDE SEQUENCE [LARGE SCALE GENOMIC DNA]</scope>
    <source>
        <strain evidence="6">DSM 44938</strain>
    </source>
</reference>
<evidence type="ECO:0000256" key="1">
    <source>
        <dbReference type="ARBA" id="ARBA00005801"/>
    </source>
</evidence>
<dbReference type="RefSeq" id="WP_311703514.1">
    <property type="nucleotide sequence ID" value="NZ_JAVREL010000003.1"/>
</dbReference>
<dbReference type="PANTHER" id="PTHR30487">
    <property type="entry name" value="TYPE 4 PREPILIN-LIKE PROTEINS LEADER PEPTIDE-PROCESSING ENZYME"/>
    <property type="match status" value="1"/>
</dbReference>
<keyword evidence="3" id="KW-0812">Transmembrane</keyword>
<dbReference type="InterPro" id="IPR014032">
    <property type="entry name" value="Peptidase_A24A_bac"/>
</dbReference>
<evidence type="ECO:0000313" key="5">
    <source>
        <dbReference type="EMBL" id="MDT0342380.1"/>
    </source>
</evidence>
<comment type="caution">
    <text evidence="5">The sequence shown here is derived from an EMBL/GenBank/DDBJ whole genome shotgun (WGS) entry which is preliminary data.</text>
</comment>
<feature type="transmembrane region" description="Helical" evidence="3">
    <location>
        <begin position="143"/>
        <end position="162"/>
    </location>
</feature>
<feature type="transmembrane region" description="Helical" evidence="3">
    <location>
        <begin position="248"/>
        <end position="266"/>
    </location>
</feature>
<keyword evidence="6" id="KW-1185">Reference proteome</keyword>
<dbReference type="Gene3D" id="1.20.120.1220">
    <property type="match status" value="1"/>
</dbReference>
<keyword evidence="3" id="KW-0472">Membrane</keyword>
<evidence type="ECO:0000259" key="4">
    <source>
        <dbReference type="Pfam" id="PF01478"/>
    </source>
</evidence>
<dbReference type="EC" id="3.4.23.-" evidence="5"/>
<dbReference type="PANTHER" id="PTHR30487:SF0">
    <property type="entry name" value="PREPILIN LEADER PEPTIDASE_N-METHYLTRANSFERASE-RELATED"/>
    <property type="match status" value="1"/>
</dbReference>
<dbReference type="EMBL" id="JAVREL010000003">
    <property type="protein sequence ID" value="MDT0342380.1"/>
    <property type="molecule type" value="Genomic_DNA"/>
</dbReference>
<sequence length="267" mass="26739">MHPLLIAAAAGYGALAGLLITRPAYRLSVEPGQPWRSTCPAGHPLAGRPRGWVGPGRCADCAAVRVSRPAGPVNAAAEAEAPPDGARYGISPLRPAAVAAGACAAVAAAVGGRPELVVWLLAVPVVVLLGTVDFAVQRLPDVLTLPLAAGVVVGLGLAALPGGGGGSWLRGLLGGAVLSAVYFVLFLINPRGMGFGDVKLAIPIGVALGWYGWDVVFFGTFVGFLLAAGYGLSLVITRRAGRGSTVPFGPFMALGALLALVLGGLAA</sequence>